<dbReference type="Proteomes" id="UP000568839">
    <property type="component" value="Unassembled WGS sequence"/>
</dbReference>
<keyword evidence="2" id="KW-0167">Capsid protein</keyword>
<dbReference type="Pfam" id="PF10628">
    <property type="entry name" value="CotE"/>
    <property type="match status" value="1"/>
</dbReference>
<gene>
    <name evidence="2" type="ORF">HNR44_001182</name>
</gene>
<evidence type="ECO:0000313" key="3">
    <source>
        <dbReference type="Proteomes" id="UP000568839"/>
    </source>
</evidence>
<proteinExistence type="predicted"/>
<reference evidence="2 3" key="1">
    <citation type="submission" date="2020-08" db="EMBL/GenBank/DDBJ databases">
        <title>Genomic Encyclopedia of Type Strains, Phase IV (KMG-IV): sequencing the most valuable type-strain genomes for metagenomic binning, comparative biology and taxonomic classification.</title>
        <authorList>
            <person name="Goeker M."/>
        </authorList>
    </citation>
    <scope>NUCLEOTIDE SEQUENCE [LARGE SCALE GENOMIC DNA]</scope>
    <source>
        <strain evidence="2 3">DSM 21769</strain>
    </source>
</reference>
<evidence type="ECO:0000313" key="2">
    <source>
        <dbReference type="EMBL" id="MBB6449233.1"/>
    </source>
</evidence>
<feature type="region of interest" description="Disordered" evidence="1">
    <location>
        <begin position="179"/>
        <end position="221"/>
    </location>
</feature>
<accession>A0A841PXL9</accession>
<sequence length="221" mass="25791">MATNKEHYREIITKAVCGKGKKFSKTTHSIKPNHRPTSILGCWVINHKYDAKRKGDSVEINGDYDINVWYSYDNNTKTDVATEKVSYKETIPLTMRSDEVMTDDLDVIARATKQPNTLEASIDKKEKEVCVEVEREFAAEVVGETKVCILIHPDKEDEYYRDIKWEEQVSDQELKDEIEPDFLGRRPHDFDFPYGSHSDRDQGYHYEEGKQREPDYSDKKD</sequence>
<comment type="caution">
    <text evidence="2">The sequence shown here is derived from an EMBL/GenBank/DDBJ whole genome shotgun (WGS) entry which is preliminary data.</text>
</comment>
<name>A0A841PXL9_9BACL</name>
<organism evidence="2 3">
    <name type="scientific">Geomicrobium halophilum</name>
    <dbReference type="NCBI Taxonomy" id="549000"/>
    <lineage>
        <taxon>Bacteria</taxon>
        <taxon>Bacillati</taxon>
        <taxon>Bacillota</taxon>
        <taxon>Bacilli</taxon>
        <taxon>Bacillales</taxon>
        <taxon>Geomicrobium</taxon>
    </lineage>
</organism>
<dbReference type="InterPro" id="IPR018901">
    <property type="entry name" value="Spore_coat_CotE"/>
</dbReference>
<evidence type="ECO:0000256" key="1">
    <source>
        <dbReference type="SAM" id="MobiDB-lite"/>
    </source>
</evidence>
<dbReference type="AlphaFoldDB" id="A0A841PXL9"/>
<protein>
    <submittedName>
        <fullName evidence="2">Spore coat protein E</fullName>
    </submittedName>
</protein>
<keyword evidence="3" id="KW-1185">Reference proteome</keyword>
<dbReference type="RefSeq" id="WP_184403132.1">
    <property type="nucleotide sequence ID" value="NZ_JACHHJ010000001.1"/>
</dbReference>
<keyword evidence="2" id="KW-0946">Virion</keyword>
<dbReference type="EMBL" id="JACHHJ010000001">
    <property type="protein sequence ID" value="MBB6449233.1"/>
    <property type="molecule type" value="Genomic_DNA"/>
</dbReference>